<dbReference type="InterPro" id="IPR049730">
    <property type="entry name" value="SNF2/RAD54-like_C"/>
</dbReference>
<dbReference type="SMART" id="SM00487">
    <property type="entry name" value="DEXDc"/>
    <property type="match status" value="1"/>
</dbReference>
<feature type="domain" description="Chromo" evidence="8">
    <location>
        <begin position="138"/>
        <end position="170"/>
    </location>
</feature>
<dbReference type="eggNOG" id="KOG0384">
    <property type="taxonomic scope" value="Eukaryota"/>
</dbReference>
<feature type="region of interest" description="Disordered" evidence="7">
    <location>
        <begin position="1"/>
        <end position="66"/>
    </location>
</feature>
<dbReference type="Gene3D" id="1.10.10.60">
    <property type="entry name" value="Homeodomain-like"/>
    <property type="match status" value="1"/>
</dbReference>
<keyword evidence="12" id="KW-1185">Reference proteome</keyword>
<dbReference type="Proteomes" id="UP000001542">
    <property type="component" value="Unassembled WGS sequence"/>
</dbReference>
<evidence type="ECO:0000256" key="6">
    <source>
        <dbReference type="ARBA" id="ARBA00023242"/>
    </source>
</evidence>
<proteinExistence type="predicted"/>
<dbReference type="OrthoDB" id="5857104at2759"/>
<dbReference type="PANTHER" id="PTHR45623">
    <property type="entry name" value="CHROMODOMAIN-HELICASE-DNA-BINDING PROTEIN 3-RELATED-RELATED"/>
    <property type="match status" value="1"/>
</dbReference>
<dbReference type="InterPro" id="IPR003889">
    <property type="entry name" value="FYrich_C"/>
</dbReference>
<keyword evidence="6" id="KW-0539">Nucleus</keyword>
<dbReference type="InterPro" id="IPR001650">
    <property type="entry name" value="Helicase_C-like"/>
</dbReference>
<dbReference type="Gene3D" id="2.40.50.40">
    <property type="match status" value="1"/>
</dbReference>
<dbReference type="GO" id="GO:0005524">
    <property type="term" value="F:ATP binding"/>
    <property type="evidence" value="ECO:0007669"/>
    <property type="project" value="UniProtKB-KW"/>
</dbReference>
<dbReference type="EMBL" id="DS113524">
    <property type="protein sequence ID" value="EAY02795.1"/>
    <property type="molecule type" value="Genomic_DNA"/>
</dbReference>
<feature type="compositionally biased region" description="Polar residues" evidence="7">
    <location>
        <begin position="16"/>
        <end position="25"/>
    </location>
</feature>
<dbReference type="InterPro" id="IPR038718">
    <property type="entry name" value="SNF2-like_sf"/>
</dbReference>
<dbReference type="GO" id="GO:0003677">
    <property type="term" value="F:DNA binding"/>
    <property type="evidence" value="ECO:0000318"/>
    <property type="project" value="GO_Central"/>
</dbReference>
<feature type="domain" description="Helicase ATP-binding" evidence="9">
    <location>
        <begin position="228"/>
        <end position="397"/>
    </location>
</feature>
<dbReference type="Pfam" id="PF05965">
    <property type="entry name" value="FYRC"/>
    <property type="match status" value="1"/>
</dbReference>
<dbReference type="SUPFAM" id="SSF54160">
    <property type="entry name" value="Chromo domain-like"/>
    <property type="match status" value="2"/>
</dbReference>
<gene>
    <name evidence="11" type="ORF">TVAG_008030</name>
</gene>
<dbReference type="InterPro" id="IPR000330">
    <property type="entry name" value="SNF2_N"/>
</dbReference>
<dbReference type="KEGG" id="tva:4760635"/>
<dbReference type="Pfam" id="PF05964">
    <property type="entry name" value="FYRN"/>
    <property type="match status" value="1"/>
</dbReference>
<reference evidence="11" key="1">
    <citation type="submission" date="2006-10" db="EMBL/GenBank/DDBJ databases">
        <authorList>
            <person name="Amadeo P."/>
            <person name="Zhao Q."/>
            <person name="Wortman J."/>
            <person name="Fraser-Liggett C."/>
            <person name="Carlton J."/>
        </authorList>
    </citation>
    <scope>NUCLEOTIDE SEQUENCE</scope>
    <source>
        <strain evidence="11">G3</strain>
    </source>
</reference>
<dbReference type="InParanoid" id="A2EX18"/>
<dbReference type="SMR" id="A2EX18"/>
<dbReference type="PROSITE" id="PS51192">
    <property type="entry name" value="HELICASE_ATP_BIND_1"/>
    <property type="match status" value="1"/>
</dbReference>
<organism evidence="11 12">
    <name type="scientific">Trichomonas vaginalis (strain ATCC PRA-98 / G3)</name>
    <dbReference type="NCBI Taxonomy" id="412133"/>
    <lineage>
        <taxon>Eukaryota</taxon>
        <taxon>Metamonada</taxon>
        <taxon>Parabasalia</taxon>
        <taxon>Trichomonadida</taxon>
        <taxon>Trichomonadidae</taxon>
        <taxon>Trichomonas</taxon>
    </lineage>
</organism>
<dbReference type="Pfam" id="PF00385">
    <property type="entry name" value="Chromo"/>
    <property type="match status" value="1"/>
</dbReference>
<keyword evidence="5" id="KW-0067">ATP-binding</keyword>
<dbReference type="InterPro" id="IPR027417">
    <property type="entry name" value="P-loop_NTPase"/>
</dbReference>
<evidence type="ECO:0000313" key="12">
    <source>
        <dbReference type="Proteomes" id="UP000001542"/>
    </source>
</evidence>
<dbReference type="InterPro" id="IPR023780">
    <property type="entry name" value="Chromo_domain"/>
</dbReference>
<dbReference type="SMART" id="SM00490">
    <property type="entry name" value="HELICc"/>
    <property type="match status" value="1"/>
</dbReference>
<dbReference type="Pfam" id="PF00271">
    <property type="entry name" value="Helicase_C"/>
    <property type="match status" value="1"/>
</dbReference>
<dbReference type="SMART" id="SM00542">
    <property type="entry name" value="FYRC"/>
    <property type="match status" value="1"/>
</dbReference>
<dbReference type="GO" id="GO:0016887">
    <property type="term" value="F:ATP hydrolysis activity"/>
    <property type="evidence" value="ECO:0000318"/>
    <property type="project" value="GO_Central"/>
</dbReference>
<dbReference type="PANTHER" id="PTHR45623:SF14">
    <property type="entry name" value="CHROMODOMAIN-HELICASE-DNA-BINDING PROTEIN 1"/>
    <property type="match status" value="1"/>
</dbReference>
<evidence type="ECO:0000259" key="8">
    <source>
        <dbReference type="PROSITE" id="PS50013"/>
    </source>
</evidence>
<dbReference type="Gene3D" id="3.40.50.10810">
    <property type="entry name" value="Tandem AAA-ATPase domain"/>
    <property type="match status" value="1"/>
</dbReference>
<feature type="compositionally biased region" description="Basic and acidic residues" evidence="7">
    <location>
        <begin position="1074"/>
        <end position="1148"/>
    </location>
</feature>
<comment type="subcellular location">
    <subcellularLocation>
        <location evidence="1">Nucleus</location>
    </subcellularLocation>
</comment>
<evidence type="ECO:0000256" key="2">
    <source>
        <dbReference type="ARBA" id="ARBA00022737"/>
    </source>
</evidence>
<dbReference type="InterPro" id="IPR016197">
    <property type="entry name" value="Chromo-like_dom_sf"/>
</dbReference>
<dbReference type="Gene3D" id="3.30.160.360">
    <property type="match status" value="1"/>
</dbReference>
<feature type="domain" description="Helicase C-terminal" evidence="10">
    <location>
        <begin position="521"/>
        <end position="673"/>
    </location>
</feature>
<dbReference type="InterPro" id="IPR014001">
    <property type="entry name" value="Helicase_ATP-bd"/>
</dbReference>
<dbReference type="GO" id="GO:0003682">
    <property type="term" value="F:chromatin binding"/>
    <property type="evidence" value="ECO:0000318"/>
    <property type="project" value="GO_Central"/>
</dbReference>
<dbReference type="PROSITE" id="PS50013">
    <property type="entry name" value="CHROMO_2"/>
    <property type="match status" value="1"/>
</dbReference>
<dbReference type="RefSeq" id="XP_001315018.1">
    <property type="nucleotide sequence ID" value="XM_001314983.1"/>
</dbReference>
<dbReference type="VEuPathDB" id="TrichDB:TVAG_008030"/>
<dbReference type="InterPro" id="IPR000953">
    <property type="entry name" value="Chromo/chromo_shadow_dom"/>
</dbReference>
<protein>
    <submittedName>
        <fullName evidence="11">F/Y-rich N-terminus family protein</fullName>
    </submittedName>
</protein>
<dbReference type="GO" id="GO:0005634">
    <property type="term" value="C:nucleus"/>
    <property type="evidence" value="ECO:0000318"/>
    <property type="project" value="GO_Central"/>
</dbReference>
<evidence type="ECO:0000313" key="11">
    <source>
        <dbReference type="EMBL" id="EAY02795.1"/>
    </source>
</evidence>
<evidence type="ECO:0000256" key="5">
    <source>
        <dbReference type="ARBA" id="ARBA00022840"/>
    </source>
</evidence>
<dbReference type="VEuPathDB" id="TrichDB:TVAGG3_0442440"/>
<dbReference type="PROSITE" id="PS51543">
    <property type="entry name" value="FYRC"/>
    <property type="match status" value="1"/>
</dbReference>
<evidence type="ECO:0000259" key="10">
    <source>
        <dbReference type="PROSITE" id="PS51194"/>
    </source>
</evidence>
<feature type="region of interest" description="Disordered" evidence="7">
    <location>
        <begin position="1603"/>
        <end position="1656"/>
    </location>
</feature>
<accession>A2EX18</accession>
<dbReference type="SMART" id="SM00298">
    <property type="entry name" value="CHROMO"/>
    <property type="match status" value="2"/>
</dbReference>
<keyword evidence="2" id="KW-0677">Repeat</keyword>
<dbReference type="STRING" id="5722.A2EX18"/>
<dbReference type="eggNOG" id="KOG4443">
    <property type="taxonomic scope" value="Eukaryota"/>
</dbReference>
<dbReference type="Gene3D" id="3.40.50.300">
    <property type="entry name" value="P-loop containing nucleotide triphosphate hydrolases"/>
    <property type="match status" value="1"/>
</dbReference>
<feature type="region of interest" description="Disordered" evidence="7">
    <location>
        <begin position="1449"/>
        <end position="1483"/>
    </location>
</feature>
<dbReference type="GO" id="GO:0000785">
    <property type="term" value="C:chromatin"/>
    <property type="evidence" value="ECO:0000318"/>
    <property type="project" value="GO_Central"/>
</dbReference>
<evidence type="ECO:0000256" key="1">
    <source>
        <dbReference type="ARBA" id="ARBA00004123"/>
    </source>
</evidence>
<dbReference type="GO" id="GO:0140658">
    <property type="term" value="F:ATP-dependent chromatin remodeler activity"/>
    <property type="evidence" value="ECO:0000318"/>
    <property type="project" value="GO_Central"/>
</dbReference>
<dbReference type="GO" id="GO:0034728">
    <property type="term" value="P:nucleosome organization"/>
    <property type="evidence" value="ECO:0000318"/>
    <property type="project" value="GO_Central"/>
</dbReference>
<dbReference type="PROSITE" id="PS51194">
    <property type="entry name" value="HELICASE_CTER"/>
    <property type="match status" value="1"/>
</dbReference>
<sequence length="1656" mass="190643">MRRSHSRTRHEDDSFSDSNSDTAFQLNLAEEEEHKNQQDSDEASQEEISQTTTSSDDEASSENSSKSPFEYILGYKLEDETNNEKMLFVKYKGKAYIHCEWIPLSKFLSFPEANRQWKRYEKKNPYPPPEPYYDQSYNEPERIIATKKENEQTLYLTKWKNLDYNYCTWEDNMDQSLIDSFYKYDSVTEETQFKKPSKSQFKPIEGNPTYKNGLQLFNYQLEGVNWLLKNWYSDINCILADEMGLGKTIQAVAFFERIHRVEKLPGPYMVIAPLATLPHWQRQIESWTDLYVIRYTGNRQAREMLREYEFYKSNSEQVKFDIFLTSYEVLYKDVDELRHFKFPAFVVDEAHRLKNKNSKILSAIQHLKTSFRVLLTGTPLQNSIEELQSLLEFLHPGEFSDLNNDMDAQDIQKLRVRLQPHLLRRLKVDTDQSIAPKEETIIECTMTKYQKQFYRAILEQNSSFLSGGTNLLNIAMDLRKVCIHPFLIKGAEDKILADMGYTNQPDKALEAIIRSSGKMILIDKLLPKLKADGHRVLIFSQMTNLLDILQDYLAATGYKFLRLDGQVKPSVRQSLIDHFNAPDSDDFIFLLSTRAGGLGINLNAADTVIIFDSDWNPQNDLQAQARCHRIGQQKTVKVYRLITKGTYEQNMFEISSKKLGLGHAILDKTKKKELDTLLRKGAYYALNDVEEDTFGEDDIDQILSRSKTMVINEAAGSMFSKAQFDVDENTNIDINDPEFWQKILPNAQAAEEEEIGEYAGLTNVRIRKKADVNFKESDEEEEGEPPRGSWSHRDRERLQQLLFRYGWGRWDVAPTLGLTRTINEVKLAARAFLRTIMVAAQDKTDMETAQILLDEGNSKEFDDKFTTEEEAKERDKEIANLLRINEEEFVLQIQHNAVAWIRRLDVLYYISQVVNKANGKIEELNIPQCHTQPPSQWWSENDDKCLVMGTYKCGFACYDKMLNDTEIPWSLVKDKTLDPPSTANLTPRLKRIAIDIRKMLNGELYENNPNYKARKPRGPMTWKKRDKSAVVQQLQHQGIPLKEDGEFDWEKFRDITGFTEKTDEEMEQYVKNILDGKDNDEKEKEQKQNTEEKSQENKEEQKEEVKSDRKSKPHSEPKSDKPETEKTEEEKENEGKTEEKEEKADEKGKKKSKKASEGDEDNQANRLKQRVESLTRLRRLFIKYGDDKLKEYFETMPRWRNVPNLWTNEIEFKFFKNIAEKGWGLCAEILKQEEFVPIVGEKPPQFVTNDIRVMKRLMVCLDLIENTPLEQLKEQDAARVKRRPAPSNDTLPMPSLKLNEDGLPDLPLLLTASSSILSFGTIVWDRPGFHTEKYIYPAGYKITKLYRSTINPTERVKYICEIIDNGGPGPLFRVTNEKNPEVFFEGASPTSPWSIILKIVQKLRENEAAKQLSISGPDYYGLAAPETIYVIQHMKNADKCEGYVFREFSEADPAQKPPRRQSRKQSNPANTANPAPVNPIPKQDNKQMNFFVKYIAPQANPNVNPEASRMALQYMAQQNPNVNNLSLLQRGIPPGPQILQIPPQLQATINIPPPPQIPQLGGPPPTSLQPMAQPLGPPSILSSILPPPPPISNVKVESLVSPMSTPTMMTPEKPKASPKVIIKSHPKVIGAPKIVDKQEEEKPKKVGSLSIEDMLK</sequence>
<evidence type="ECO:0000256" key="7">
    <source>
        <dbReference type="SAM" id="MobiDB-lite"/>
    </source>
</evidence>
<dbReference type="GO" id="GO:0042393">
    <property type="term" value="F:histone binding"/>
    <property type="evidence" value="ECO:0000318"/>
    <property type="project" value="GO_Central"/>
</dbReference>
<reference evidence="11" key="2">
    <citation type="journal article" date="2007" name="Science">
        <title>Draft genome sequence of the sexually transmitted pathogen Trichomonas vaginalis.</title>
        <authorList>
            <person name="Carlton J.M."/>
            <person name="Hirt R.P."/>
            <person name="Silva J.C."/>
            <person name="Delcher A.L."/>
            <person name="Schatz M."/>
            <person name="Zhao Q."/>
            <person name="Wortman J.R."/>
            <person name="Bidwell S.L."/>
            <person name="Alsmark U.C.M."/>
            <person name="Besteiro S."/>
            <person name="Sicheritz-Ponten T."/>
            <person name="Noel C.J."/>
            <person name="Dacks J.B."/>
            <person name="Foster P.G."/>
            <person name="Simillion C."/>
            <person name="Van de Peer Y."/>
            <person name="Miranda-Saavedra D."/>
            <person name="Barton G.J."/>
            <person name="Westrop G.D."/>
            <person name="Mueller S."/>
            <person name="Dessi D."/>
            <person name="Fiori P.L."/>
            <person name="Ren Q."/>
            <person name="Paulsen I."/>
            <person name="Zhang H."/>
            <person name="Bastida-Corcuera F.D."/>
            <person name="Simoes-Barbosa A."/>
            <person name="Brown M.T."/>
            <person name="Hayes R.D."/>
            <person name="Mukherjee M."/>
            <person name="Okumura C.Y."/>
            <person name="Schneider R."/>
            <person name="Smith A.J."/>
            <person name="Vanacova S."/>
            <person name="Villalvazo M."/>
            <person name="Haas B.J."/>
            <person name="Pertea M."/>
            <person name="Feldblyum T.V."/>
            <person name="Utterback T.R."/>
            <person name="Shu C.L."/>
            <person name="Osoegawa K."/>
            <person name="de Jong P.J."/>
            <person name="Hrdy I."/>
            <person name="Horvathova L."/>
            <person name="Zubacova Z."/>
            <person name="Dolezal P."/>
            <person name="Malik S.B."/>
            <person name="Logsdon J.M. Jr."/>
            <person name="Henze K."/>
            <person name="Gupta A."/>
            <person name="Wang C.C."/>
            <person name="Dunne R.L."/>
            <person name="Upcroft J.A."/>
            <person name="Upcroft P."/>
            <person name="White O."/>
            <person name="Salzberg S.L."/>
            <person name="Tang P."/>
            <person name="Chiu C.-H."/>
            <person name="Lee Y.-S."/>
            <person name="Embley T.M."/>
            <person name="Coombs G.H."/>
            <person name="Mottram J.C."/>
            <person name="Tachezy J."/>
            <person name="Fraser-Liggett C.M."/>
            <person name="Johnson P.J."/>
        </authorList>
    </citation>
    <scope>NUCLEOTIDE SEQUENCE [LARGE SCALE GENOMIC DNA]</scope>
    <source>
        <strain evidence="11">G3</strain>
    </source>
</reference>
<evidence type="ECO:0000256" key="4">
    <source>
        <dbReference type="ARBA" id="ARBA00022801"/>
    </source>
</evidence>
<evidence type="ECO:0000256" key="3">
    <source>
        <dbReference type="ARBA" id="ARBA00022741"/>
    </source>
</evidence>
<dbReference type="CDD" id="cd18793">
    <property type="entry name" value="SF2_C_SNF"/>
    <property type="match status" value="1"/>
</dbReference>
<feature type="region of interest" description="Disordered" evidence="7">
    <location>
        <begin position="1275"/>
        <end position="1294"/>
    </location>
</feature>
<dbReference type="Pfam" id="PF00176">
    <property type="entry name" value="SNF2-rel_dom"/>
    <property type="match status" value="1"/>
</dbReference>
<dbReference type="FunCoup" id="A2EX18">
    <property type="interactions" value="492"/>
</dbReference>
<dbReference type="PROSITE" id="PS51542">
    <property type="entry name" value="FYRN"/>
    <property type="match status" value="1"/>
</dbReference>
<dbReference type="SUPFAM" id="SSF52540">
    <property type="entry name" value="P-loop containing nucleoside triphosphate hydrolases"/>
    <property type="match status" value="2"/>
</dbReference>
<dbReference type="InterPro" id="IPR003888">
    <property type="entry name" value="FYrich_N"/>
</dbReference>
<dbReference type="SMART" id="SM00541">
    <property type="entry name" value="FYRN"/>
    <property type="match status" value="1"/>
</dbReference>
<name>A2EX18_TRIV3</name>
<evidence type="ECO:0000259" key="9">
    <source>
        <dbReference type="PROSITE" id="PS51192"/>
    </source>
</evidence>
<keyword evidence="3" id="KW-0547">Nucleotide-binding</keyword>
<feature type="region of interest" description="Disordered" evidence="7">
    <location>
        <begin position="1073"/>
        <end position="1167"/>
    </location>
</feature>
<feature type="compositionally biased region" description="Basic and acidic residues" evidence="7">
    <location>
        <begin position="1634"/>
        <end position="1644"/>
    </location>
</feature>
<keyword evidence="4" id="KW-0378">Hydrolase</keyword>